<dbReference type="Gene3D" id="3.90.1530.10">
    <property type="entry name" value="Conserved hypothetical protein from pyrococcus furiosus pfu- 392566-001, ParB domain"/>
    <property type="match status" value="1"/>
</dbReference>
<feature type="domain" description="ParB-like N-terminal" evidence="2">
    <location>
        <begin position="92"/>
        <end position="183"/>
    </location>
</feature>
<dbReference type="InterPro" id="IPR036086">
    <property type="entry name" value="ParB/Sulfiredoxin_sf"/>
</dbReference>
<dbReference type="NCBIfam" id="TIGR00180">
    <property type="entry name" value="parB_part"/>
    <property type="match status" value="1"/>
</dbReference>
<gene>
    <name evidence="3" type="primary">repB</name>
    <name evidence="3" type="ORF">JKG68_21715</name>
</gene>
<dbReference type="GO" id="GO:0005694">
    <property type="term" value="C:chromosome"/>
    <property type="evidence" value="ECO:0007669"/>
    <property type="project" value="TreeGrafter"/>
</dbReference>
<evidence type="ECO:0000313" key="3">
    <source>
        <dbReference type="EMBL" id="MBL0406578.1"/>
    </source>
</evidence>
<evidence type="ECO:0000313" key="4">
    <source>
        <dbReference type="Proteomes" id="UP000605848"/>
    </source>
</evidence>
<sequence length="358" mass="39449">MAKRNYAAILGEDDTGINPQVEQQAAQSDVVPIRAESAETAPVKPGASWSSVLARGSNAVGAVGSALENMRGQSSAEIAALKSQLEAGETIVEIEADKILASFVSDRFEDSSQPPTELIEQIKDRGQLVPILVRPHPEREGHYQIAYGHRRVAAARKLGIKVRAIVRNLSNEELVIAQGQENNARLDLSYIEKALFAVKLEEAGFNRQVIGSSLAVSKTELSGMISVATKIPREIILAIGAAPGIGRPRWHDLTEIFKLHKCFDKASEIVAKPEFAQKSSDERFLALLAKLSKKEKAEASQQQIFWNDPKGRRLARITDTDARYTLQIDKTVDRQFGAFLFSKIEELYRDYEASLNAK</sequence>
<name>A0A936Z8Y8_9HYPH</name>
<dbReference type="InterPro" id="IPR004437">
    <property type="entry name" value="ParB/RepB/Spo0J"/>
</dbReference>
<reference evidence="3" key="1">
    <citation type="submission" date="2021-01" db="EMBL/GenBank/DDBJ databases">
        <title>Microvirga sp.</title>
        <authorList>
            <person name="Kim M.K."/>
        </authorList>
    </citation>
    <scope>NUCLEOTIDE SEQUENCE</scope>
    <source>
        <strain evidence="3">5420S-16</strain>
    </source>
</reference>
<dbReference type="InterPro" id="IPR017819">
    <property type="entry name" value="Plasmid_partition_RepB"/>
</dbReference>
<evidence type="ECO:0000259" key="2">
    <source>
        <dbReference type="SMART" id="SM00470"/>
    </source>
</evidence>
<dbReference type="NCBIfam" id="TIGR03454">
    <property type="entry name" value="partition_RepB"/>
    <property type="match status" value="1"/>
</dbReference>
<evidence type="ECO:0000256" key="1">
    <source>
        <dbReference type="ARBA" id="ARBA00006295"/>
    </source>
</evidence>
<proteinExistence type="inferred from homology"/>
<organism evidence="3 4">
    <name type="scientific">Microvirga aerilata</name>
    <dbReference type="NCBI Taxonomy" id="670292"/>
    <lineage>
        <taxon>Bacteria</taxon>
        <taxon>Pseudomonadati</taxon>
        <taxon>Pseudomonadota</taxon>
        <taxon>Alphaproteobacteria</taxon>
        <taxon>Hyphomicrobiales</taxon>
        <taxon>Methylobacteriaceae</taxon>
        <taxon>Microvirga</taxon>
    </lineage>
</organism>
<keyword evidence="4" id="KW-1185">Reference proteome</keyword>
<dbReference type="PANTHER" id="PTHR33375">
    <property type="entry name" value="CHROMOSOME-PARTITIONING PROTEIN PARB-RELATED"/>
    <property type="match status" value="1"/>
</dbReference>
<protein>
    <submittedName>
        <fullName evidence="3">Plasmid partitioning protein RepB</fullName>
    </submittedName>
</protein>
<dbReference type="InterPro" id="IPR011111">
    <property type="entry name" value="Plasmid_RepB"/>
</dbReference>
<dbReference type="GO" id="GO:0007059">
    <property type="term" value="P:chromosome segregation"/>
    <property type="evidence" value="ECO:0007669"/>
    <property type="project" value="TreeGrafter"/>
</dbReference>
<dbReference type="RefSeq" id="WP_202063445.1">
    <property type="nucleotide sequence ID" value="NZ_JAEQMY010000045.1"/>
</dbReference>
<dbReference type="SUPFAM" id="SSF109709">
    <property type="entry name" value="KorB DNA-binding domain-like"/>
    <property type="match status" value="1"/>
</dbReference>
<dbReference type="PANTHER" id="PTHR33375:SF1">
    <property type="entry name" value="CHROMOSOME-PARTITIONING PROTEIN PARB-RELATED"/>
    <property type="match status" value="1"/>
</dbReference>
<dbReference type="EMBL" id="JAEQMY010000045">
    <property type="protein sequence ID" value="MBL0406578.1"/>
    <property type="molecule type" value="Genomic_DNA"/>
</dbReference>
<dbReference type="CDD" id="cd16405">
    <property type="entry name" value="RepB_like_N"/>
    <property type="match status" value="1"/>
</dbReference>
<dbReference type="InterPro" id="IPR037972">
    <property type="entry name" value="RepB_N"/>
</dbReference>
<dbReference type="Proteomes" id="UP000605848">
    <property type="component" value="Unassembled WGS sequence"/>
</dbReference>
<comment type="caution">
    <text evidence="3">The sequence shown here is derived from an EMBL/GenBank/DDBJ whole genome shotgun (WGS) entry which is preliminary data.</text>
</comment>
<dbReference type="Pfam" id="PF02195">
    <property type="entry name" value="ParB_N"/>
    <property type="match status" value="1"/>
</dbReference>
<comment type="similarity">
    <text evidence="1">Belongs to the ParB family.</text>
</comment>
<dbReference type="Pfam" id="PF07506">
    <property type="entry name" value="RepB"/>
    <property type="match status" value="1"/>
</dbReference>
<dbReference type="AlphaFoldDB" id="A0A936Z8Y8"/>
<dbReference type="InterPro" id="IPR003115">
    <property type="entry name" value="ParB_N"/>
</dbReference>
<dbReference type="SUPFAM" id="SSF110849">
    <property type="entry name" value="ParB/Sulfiredoxin"/>
    <property type="match status" value="1"/>
</dbReference>
<dbReference type="SMART" id="SM00470">
    <property type="entry name" value="ParB"/>
    <property type="match status" value="1"/>
</dbReference>
<dbReference type="GO" id="GO:0003677">
    <property type="term" value="F:DNA binding"/>
    <property type="evidence" value="ECO:0007669"/>
    <property type="project" value="InterPro"/>
</dbReference>
<accession>A0A936Z8Y8</accession>
<dbReference type="InterPro" id="IPR050336">
    <property type="entry name" value="Chromosome_partition/occlusion"/>
</dbReference>